<keyword evidence="1" id="KW-0472">Membrane</keyword>
<dbReference type="Proteomes" id="UP000327044">
    <property type="component" value="Unassembled WGS sequence"/>
</dbReference>
<evidence type="ECO:0000313" key="3">
    <source>
        <dbReference type="EMBL" id="KAB0791064.1"/>
    </source>
</evidence>
<name>A0A5N4A161_PHOPY</name>
<dbReference type="InterPro" id="IPR013783">
    <property type="entry name" value="Ig-like_fold"/>
</dbReference>
<reference evidence="3 4" key="1">
    <citation type="journal article" date="2018" name="Elife">
        <title>Firefly genomes illuminate parallel origins of bioluminescence in beetles.</title>
        <authorList>
            <person name="Fallon T.R."/>
            <person name="Lower S.E."/>
            <person name="Chang C.H."/>
            <person name="Bessho-Uehara M."/>
            <person name="Martin G.J."/>
            <person name="Bewick A.J."/>
            <person name="Behringer M."/>
            <person name="Debat H.J."/>
            <person name="Wong I."/>
            <person name="Day J.C."/>
            <person name="Suvorov A."/>
            <person name="Silva C.J."/>
            <person name="Stanger-Hall K.F."/>
            <person name="Hall D.W."/>
            <person name="Schmitz R.J."/>
            <person name="Nelson D.R."/>
            <person name="Lewis S.M."/>
            <person name="Shigenobu S."/>
            <person name="Bybee S.M."/>
            <person name="Larracuente A.M."/>
            <person name="Oba Y."/>
            <person name="Weng J.K."/>
        </authorList>
    </citation>
    <scope>NUCLEOTIDE SEQUENCE [LARGE SCALE GENOMIC DNA]</scope>
    <source>
        <strain evidence="3">1611_PpyrPB1</strain>
        <tissue evidence="3">Whole body</tissue>
    </source>
</reference>
<sequence length="266" mass="30098">MNNNRIVHLNYCSSKNRPTFKQEYNKISMLFLVLLCCIICIVESCYPSCVETYNLTVQMCGNSPSISTKAVVTTRGSNLSLVCGGHENTAWTRLGSTIAKHRLTFNPVRLKHQGDYLCTSDDSNCTLSVHIVILPHKISSRLKRKVFNYIYPAKHKRSVDSESSESDSSTFLLTGANSELSYGDFWIVVFVIFLVGIAFAVAFCILKRYWWTPNGRCRQQPVRDQPELVELARVVPEERPPPYIVPAEDLPPSYEQAVYNKHPVGL</sequence>
<gene>
    <name evidence="3" type="ORF">PPYR_02864</name>
</gene>
<feature type="domain" description="Immunoglobulin" evidence="2">
    <location>
        <begin position="68"/>
        <end position="130"/>
    </location>
</feature>
<evidence type="ECO:0000313" key="4">
    <source>
        <dbReference type="Proteomes" id="UP000327044"/>
    </source>
</evidence>
<protein>
    <recommendedName>
        <fullName evidence="2">Immunoglobulin domain-containing protein</fullName>
    </recommendedName>
</protein>
<proteinExistence type="predicted"/>
<keyword evidence="4" id="KW-1185">Reference proteome</keyword>
<accession>A0A5N4A161</accession>
<comment type="caution">
    <text evidence="3">The sequence shown here is derived from an EMBL/GenBank/DDBJ whole genome shotgun (WGS) entry which is preliminary data.</text>
</comment>
<evidence type="ECO:0000256" key="1">
    <source>
        <dbReference type="SAM" id="Phobius"/>
    </source>
</evidence>
<dbReference type="Gene3D" id="2.60.40.10">
    <property type="entry name" value="Immunoglobulins"/>
    <property type="match status" value="1"/>
</dbReference>
<dbReference type="SMART" id="SM00409">
    <property type="entry name" value="IG"/>
    <property type="match status" value="1"/>
</dbReference>
<feature type="transmembrane region" description="Helical" evidence="1">
    <location>
        <begin position="185"/>
        <end position="206"/>
    </location>
</feature>
<dbReference type="InterPro" id="IPR003599">
    <property type="entry name" value="Ig_sub"/>
</dbReference>
<evidence type="ECO:0000259" key="2">
    <source>
        <dbReference type="SMART" id="SM00409"/>
    </source>
</evidence>
<organism evidence="3 4">
    <name type="scientific">Photinus pyralis</name>
    <name type="common">Common eastern firefly</name>
    <name type="synonym">Lampyris pyralis</name>
    <dbReference type="NCBI Taxonomy" id="7054"/>
    <lineage>
        <taxon>Eukaryota</taxon>
        <taxon>Metazoa</taxon>
        <taxon>Ecdysozoa</taxon>
        <taxon>Arthropoda</taxon>
        <taxon>Hexapoda</taxon>
        <taxon>Insecta</taxon>
        <taxon>Pterygota</taxon>
        <taxon>Neoptera</taxon>
        <taxon>Endopterygota</taxon>
        <taxon>Coleoptera</taxon>
        <taxon>Polyphaga</taxon>
        <taxon>Elateriformia</taxon>
        <taxon>Elateroidea</taxon>
        <taxon>Lampyridae</taxon>
        <taxon>Lampyrinae</taxon>
        <taxon>Photinus</taxon>
    </lineage>
</organism>
<keyword evidence="1" id="KW-1133">Transmembrane helix</keyword>
<keyword evidence="1" id="KW-0812">Transmembrane</keyword>
<dbReference type="EMBL" id="VVIM01000011">
    <property type="protein sequence ID" value="KAB0791064.1"/>
    <property type="molecule type" value="Genomic_DNA"/>
</dbReference>
<dbReference type="InParanoid" id="A0A5N4A161"/>
<dbReference type="AlphaFoldDB" id="A0A5N4A161"/>